<gene>
    <name evidence="1" type="ORF">VN93_2641</name>
</gene>
<dbReference type="Proteomes" id="UP000034513">
    <property type="component" value="Unassembled WGS sequence"/>
</dbReference>
<reference evidence="1 2" key="1">
    <citation type="submission" date="2015-04" db="EMBL/GenBank/DDBJ databases">
        <title>Evaluation of non-dairy Lactococcus lactis with potential dairy applications reveals extensive phenotype-genotype disparity.</title>
        <authorList>
            <person name="Cavanagh D."/>
            <person name="Casey A."/>
            <person name="Altermann E."/>
            <person name="Cotter P."/>
            <person name="Fitzgerald G.F."/>
            <person name="McAuliffe O."/>
        </authorList>
    </citation>
    <scope>NUCLEOTIDE SEQUENCE [LARGE SCALE GENOMIC DNA]</scope>
    <source>
        <strain evidence="1 2">DPC6856</strain>
    </source>
</reference>
<comment type="caution">
    <text evidence="1">The sequence shown here is derived from an EMBL/GenBank/DDBJ whole genome shotgun (WGS) entry which is preliminary data.</text>
</comment>
<sequence>MYQNIESTTVQNKSENKKRNVRVKGEIDKLEVSASFKKEVTEKTIAEINLAVSYIEELLIAFNSYNEELWQSDNLMIKKII</sequence>
<organism evidence="1 2">
    <name type="scientific">Lactococcus lactis subsp. cremoris</name>
    <name type="common">Streptococcus cremoris</name>
    <dbReference type="NCBI Taxonomy" id="1359"/>
    <lineage>
        <taxon>Bacteria</taxon>
        <taxon>Bacillati</taxon>
        <taxon>Bacillota</taxon>
        <taxon>Bacilli</taxon>
        <taxon>Lactobacillales</taxon>
        <taxon>Streptococcaceae</taxon>
        <taxon>Lactococcus</taxon>
    </lineage>
</organism>
<accession>A0ABR5ECR3</accession>
<keyword evidence="2" id="KW-1185">Reference proteome</keyword>
<evidence type="ECO:0000313" key="2">
    <source>
        <dbReference type="Proteomes" id="UP000034513"/>
    </source>
</evidence>
<protein>
    <submittedName>
        <fullName evidence="1">Uncharacterized protein</fullName>
    </submittedName>
</protein>
<dbReference type="EMBL" id="LAVW01000162">
    <property type="protein sequence ID" value="KKW69791.1"/>
    <property type="molecule type" value="Genomic_DNA"/>
</dbReference>
<dbReference type="RefSeq" id="WP_153951981.1">
    <property type="nucleotide sequence ID" value="NZ_JAPZLG010000002.1"/>
</dbReference>
<proteinExistence type="predicted"/>
<evidence type="ECO:0000313" key="1">
    <source>
        <dbReference type="EMBL" id="KKW69791.1"/>
    </source>
</evidence>
<name>A0ABR5ECR3_LACLC</name>